<protein>
    <submittedName>
        <fullName evidence="2">Uncharacterized protein</fullName>
    </submittedName>
</protein>
<proteinExistence type="predicted"/>
<organism evidence="2 3">
    <name type="scientific">Microbacterium album</name>
    <dbReference type="NCBI Taxonomy" id="2053191"/>
    <lineage>
        <taxon>Bacteria</taxon>
        <taxon>Bacillati</taxon>
        <taxon>Actinomycetota</taxon>
        <taxon>Actinomycetes</taxon>
        <taxon>Micrococcales</taxon>
        <taxon>Microbacteriaceae</taxon>
        <taxon>Microbacterium</taxon>
    </lineage>
</organism>
<feature type="transmembrane region" description="Helical" evidence="1">
    <location>
        <begin position="92"/>
        <end position="119"/>
    </location>
</feature>
<reference evidence="2" key="2">
    <citation type="submission" date="2020-09" db="EMBL/GenBank/DDBJ databases">
        <authorList>
            <person name="Sun Q."/>
            <person name="Zhou Y."/>
        </authorList>
    </citation>
    <scope>NUCLEOTIDE SEQUENCE</scope>
    <source>
        <strain evidence="2">CGMCC 1.15794</strain>
    </source>
</reference>
<gene>
    <name evidence="2" type="ORF">GCM10010921_16420</name>
</gene>
<name>A0A917IEW5_9MICO</name>
<reference evidence="2" key="1">
    <citation type="journal article" date="2014" name="Int. J. Syst. Evol. Microbiol.">
        <title>Complete genome sequence of Corynebacterium casei LMG S-19264T (=DSM 44701T), isolated from a smear-ripened cheese.</title>
        <authorList>
            <consortium name="US DOE Joint Genome Institute (JGI-PGF)"/>
            <person name="Walter F."/>
            <person name="Albersmeier A."/>
            <person name="Kalinowski J."/>
            <person name="Ruckert C."/>
        </authorList>
    </citation>
    <scope>NUCLEOTIDE SEQUENCE</scope>
    <source>
        <strain evidence="2">CGMCC 1.15794</strain>
    </source>
</reference>
<feature type="transmembrane region" description="Helical" evidence="1">
    <location>
        <begin position="59"/>
        <end position="80"/>
    </location>
</feature>
<evidence type="ECO:0000313" key="2">
    <source>
        <dbReference type="EMBL" id="GGH42904.1"/>
    </source>
</evidence>
<feature type="transmembrane region" description="Helical" evidence="1">
    <location>
        <begin position="131"/>
        <end position="152"/>
    </location>
</feature>
<dbReference type="EMBL" id="BMJY01000005">
    <property type="protein sequence ID" value="GGH42904.1"/>
    <property type="molecule type" value="Genomic_DNA"/>
</dbReference>
<evidence type="ECO:0000313" key="3">
    <source>
        <dbReference type="Proteomes" id="UP000657592"/>
    </source>
</evidence>
<evidence type="ECO:0000256" key="1">
    <source>
        <dbReference type="SAM" id="Phobius"/>
    </source>
</evidence>
<keyword evidence="1" id="KW-1133">Transmembrane helix</keyword>
<accession>A0A917IEW5</accession>
<comment type="caution">
    <text evidence="2">The sequence shown here is derived from an EMBL/GenBank/DDBJ whole genome shotgun (WGS) entry which is preliminary data.</text>
</comment>
<sequence>MTAAGAGSEPMSQAQTLRVEKWAHSKSAISRPSEIERRVLLESPRARAETAAEKLSGNAWAIALPILLFVSPVMGLAALLSSPDVTGWWNGLGLTTALIACGACFAVSVVTLGIVLSGWFHSGRKRDGASVATSLLVAVCAAISLWLIVAVAPTSPDLAGWSIPVWVAAVGGAAVAIVLLVASTRTADPKPEGRAAASLPVDVDELSEHEVQELLALRGRVVDIFAAKGEIPARVLELIPGVPLGRLHTLDDVYLKEKYPHLS</sequence>
<dbReference type="InterPro" id="IPR036259">
    <property type="entry name" value="MFS_trans_sf"/>
</dbReference>
<dbReference type="SUPFAM" id="SSF103473">
    <property type="entry name" value="MFS general substrate transporter"/>
    <property type="match status" value="1"/>
</dbReference>
<dbReference type="AlphaFoldDB" id="A0A917IEW5"/>
<feature type="transmembrane region" description="Helical" evidence="1">
    <location>
        <begin position="158"/>
        <end position="182"/>
    </location>
</feature>
<keyword evidence="1" id="KW-0812">Transmembrane</keyword>
<dbReference type="Proteomes" id="UP000657592">
    <property type="component" value="Unassembled WGS sequence"/>
</dbReference>
<keyword evidence="3" id="KW-1185">Reference proteome</keyword>
<keyword evidence="1" id="KW-0472">Membrane</keyword>